<sequence length="266" mass="28591">MHCSLIGVGKMGEAILKGLLPSVKKGQITLTGYEISPERKREIEEKYRLPLAYTLEESITDAQVILIAVKPQQMKELLAQMGSKTSNRLLISIAAGIPSDFIQARVAPGTRIVRVMPNTPALIGEGALAYSLGPNTTEEDRETVRKLLTPLGTMVEVPEKLMDAVTALSGSGPAYVFLFLQALCDAGVKVGLPRDLAYTLALKTMTGSLKLIEELQEHPARMIEMVTSPGGTTIAALHTMERAGFKGIIMDSVEAAACRSQELAKG</sequence>
<organism evidence="9">
    <name type="scientific">Thermosulfidibacter takaii</name>
    <dbReference type="NCBI Taxonomy" id="412593"/>
    <lineage>
        <taxon>Bacteria</taxon>
        <taxon>Pseudomonadati</taxon>
        <taxon>Thermosulfidibacterota</taxon>
        <taxon>Thermosulfidibacteria</taxon>
        <taxon>Thermosulfidibacterales</taxon>
        <taxon>Thermosulfidibacteraceae</taxon>
    </lineage>
</organism>
<accession>A0A7C0U680</accession>
<feature type="binding site" evidence="6">
    <location>
        <begin position="6"/>
        <end position="11"/>
    </location>
    <ligand>
        <name>NADP(+)</name>
        <dbReference type="ChEBI" id="CHEBI:58349"/>
    </ligand>
</feature>
<dbReference type="Proteomes" id="UP000885690">
    <property type="component" value="Unassembled WGS sequence"/>
</dbReference>
<dbReference type="HAMAP" id="MF_01925">
    <property type="entry name" value="P5C_reductase"/>
    <property type="match status" value="1"/>
</dbReference>
<dbReference type="UniPathway" id="UPA00098">
    <property type="reaction ID" value="UER00361"/>
</dbReference>
<gene>
    <name evidence="4 9" type="primary">proC</name>
    <name evidence="9" type="ORF">ENF32_03220</name>
</gene>
<name>A0A7C0U680_9BACT</name>
<evidence type="ECO:0000256" key="4">
    <source>
        <dbReference type="HAMAP-Rule" id="MF_01925"/>
    </source>
</evidence>
<feature type="domain" description="Pyrroline-5-carboxylate reductase catalytic N-terminal" evidence="7">
    <location>
        <begin position="5"/>
        <end position="96"/>
    </location>
</feature>
<comment type="subcellular location">
    <subcellularLocation>
        <location evidence="4">Cytoplasm</location>
    </subcellularLocation>
</comment>
<dbReference type="GO" id="GO:0004735">
    <property type="term" value="F:pyrroline-5-carboxylate reductase activity"/>
    <property type="evidence" value="ECO:0007669"/>
    <property type="project" value="UniProtKB-UniRule"/>
</dbReference>
<keyword evidence="2 4" id="KW-0521">NADP</keyword>
<comment type="function">
    <text evidence="4">Catalyzes the reduction of 1-pyrroline-5-carboxylate (PCA) to L-proline.</text>
</comment>
<dbReference type="InterPro" id="IPR000304">
    <property type="entry name" value="Pyrroline-COOH_reductase"/>
</dbReference>
<evidence type="ECO:0000256" key="1">
    <source>
        <dbReference type="ARBA" id="ARBA00005525"/>
    </source>
</evidence>
<evidence type="ECO:0000256" key="6">
    <source>
        <dbReference type="PIRSR" id="PIRSR000193-1"/>
    </source>
</evidence>
<keyword evidence="3 4" id="KW-0560">Oxidoreductase</keyword>
<evidence type="ECO:0000259" key="8">
    <source>
        <dbReference type="Pfam" id="PF14748"/>
    </source>
</evidence>
<evidence type="ECO:0000313" key="9">
    <source>
        <dbReference type="EMBL" id="HDD53064.1"/>
    </source>
</evidence>
<comment type="catalytic activity">
    <reaction evidence="4">
        <text>L-proline + NADP(+) = (S)-1-pyrroline-5-carboxylate + NADPH + 2 H(+)</text>
        <dbReference type="Rhea" id="RHEA:14109"/>
        <dbReference type="ChEBI" id="CHEBI:15378"/>
        <dbReference type="ChEBI" id="CHEBI:17388"/>
        <dbReference type="ChEBI" id="CHEBI:57783"/>
        <dbReference type="ChEBI" id="CHEBI:58349"/>
        <dbReference type="ChEBI" id="CHEBI:60039"/>
        <dbReference type="EC" id="1.5.1.2"/>
    </reaction>
</comment>
<comment type="similarity">
    <text evidence="1 4">Belongs to the pyrroline-5-carboxylate reductase family.</text>
</comment>
<dbReference type="InterPro" id="IPR036291">
    <property type="entry name" value="NAD(P)-bd_dom_sf"/>
</dbReference>
<protein>
    <recommendedName>
        <fullName evidence="4 5">Pyrroline-5-carboxylate reductase</fullName>
        <shortName evidence="4">P5C reductase</shortName>
        <shortName evidence="4">P5CR</shortName>
        <ecNumber evidence="4 5">1.5.1.2</ecNumber>
    </recommendedName>
    <alternativeName>
        <fullName evidence="4">PCA reductase</fullName>
    </alternativeName>
</protein>
<reference evidence="9" key="1">
    <citation type="journal article" date="2020" name="mSystems">
        <title>Genome- and Community-Level Interaction Insights into Carbon Utilization and Element Cycling Functions of Hydrothermarchaeota in Hydrothermal Sediment.</title>
        <authorList>
            <person name="Zhou Z."/>
            <person name="Liu Y."/>
            <person name="Xu W."/>
            <person name="Pan J."/>
            <person name="Luo Z.H."/>
            <person name="Li M."/>
        </authorList>
    </citation>
    <scope>NUCLEOTIDE SEQUENCE [LARGE SCALE GENOMIC DNA]</scope>
    <source>
        <strain evidence="9">HyVt-115</strain>
    </source>
</reference>
<dbReference type="PANTHER" id="PTHR11645:SF0">
    <property type="entry name" value="PYRROLINE-5-CARBOXYLATE REDUCTASE 3"/>
    <property type="match status" value="1"/>
</dbReference>
<dbReference type="FunFam" id="1.10.3730.10:FF:000001">
    <property type="entry name" value="Pyrroline-5-carboxylate reductase"/>
    <property type="match status" value="1"/>
</dbReference>
<dbReference type="InterPro" id="IPR029036">
    <property type="entry name" value="P5CR_dimer"/>
</dbReference>
<dbReference type="EMBL" id="DQWS01000123">
    <property type="protein sequence ID" value="HDD53064.1"/>
    <property type="molecule type" value="Genomic_DNA"/>
</dbReference>
<feature type="binding site" evidence="6">
    <location>
        <begin position="68"/>
        <end position="71"/>
    </location>
    <ligand>
        <name>NADP(+)</name>
        <dbReference type="ChEBI" id="CHEBI:58349"/>
    </ligand>
</feature>
<dbReference type="Gene3D" id="3.40.50.720">
    <property type="entry name" value="NAD(P)-binding Rossmann-like Domain"/>
    <property type="match status" value="1"/>
</dbReference>
<comment type="pathway">
    <text evidence="4">Amino-acid biosynthesis; L-proline biosynthesis; L-proline from L-glutamate 5-semialdehyde: step 1/1.</text>
</comment>
<dbReference type="InterPro" id="IPR028939">
    <property type="entry name" value="P5C_Rdtase_cat_N"/>
</dbReference>
<dbReference type="SUPFAM" id="SSF51735">
    <property type="entry name" value="NAD(P)-binding Rossmann-fold domains"/>
    <property type="match status" value="1"/>
</dbReference>
<comment type="catalytic activity">
    <reaction evidence="4">
        <text>L-proline + NAD(+) = (S)-1-pyrroline-5-carboxylate + NADH + 2 H(+)</text>
        <dbReference type="Rhea" id="RHEA:14105"/>
        <dbReference type="ChEBI" id="CHEBI:15378"/>
        <dbReference type="ChEBI" id="CHEBI:17388"/>
        <dbReference type="ChEBI" id="CHEBI:57540"/>
        <dbReference type="ChEBI" id="CHEBI:57945"/>
        <dbReference type="ChEBI" id="CHEBI:60039"/>
        <dbReference type="EC" id="1.5.1.2"/>
    </reaction>
</comment>
<dbReference type="PIRSF" id="PIRSF000193">
    <property type="entry name" value="Pyrrol-5-carb_rd"/>
    <property type="match status" value="1"/>
</dbReference>
<dbReference type="GO" id="GO:0055129">
    <property type="term" value="P:L-proline biosynthetic process"/>
    <property type="evidence" value="ECO:0007669"/>
    <property type="project" value="UniProtKB-UniRule"/>
</dbReference>
<evidence type="ECO:0000256" key="5">
    <source>
        <dbReference type="NCBIfam" id="TIGR00112"/>
    </source>
</evidence>
<keyword evidence="4" id="KW-0028">Amino-acid biosynthesis</keyword>
<dbReference type="EC" id="1.5.1.2" evidence="4 5"/>
<evidence type="ECO:0000259" key="7">
    <source>
        <dbReference type="Pfam" id="PF03807"/>
    </source>
</evidence>
<comment type="caution">
    <text evidence="9">The sequence shown here is derived from an EMBL/GenBank/DDBJ whole genome shotgun (WGS) entry which is preliminary data.</text>
</comment>
<evidence type="ECO:0000256" key="2">
    <source>
        <dbReference type="ARBA" id="ARBA00022857"/>
    </source>
</evidence>
<dbReference type="InterPro" id="IPR008927">
    <property type="entry name" value="6-PGluconate_DH-like_C_sf"/>
</dbReference>
<dbReference type="Pfam" id="PF03807">
    <property type="entry name" value="F420_oxidored"/>
    <property type="match status" value="1"/>
</dbReference>
<proteinExistence type="inferred from homology"/>
<feature type="domain" description="Pyrroline-5-carboxylate reductase dimerisation" evidence="8">
    <location>
        <begin position="159"/>
        <end position="263"/>
    </location>
</feature>
<evidence type="ECO:0000256" key="3">
    <source>
        <dbReference type="ARBA" id="ARBA00023002"/>
    </source>
</evidence>
<dbReference type="Pfam" id="PF14748">
    <property type="entry name" value="P5CR_dimer"/>
    <property type="match status" value="1"/>
</dbReference>
<keyword evidence="4" id="KW-0963">Cytoplasm</keyword>
<dbReference type="PANTHER" id="PTHR11645">
    <property type="entry name" value="PYRROLINE-5-CARBOXYLATE REDUCTASE"/>
    <property type="match status" value="1"/>
</dbReference>
<dbReference type="Gene3D" id="1.10.3730.10">
    <property type="entry name" value="ProC C-terminal domain-like"/>
    <property type="match status" value="1"/>
</dbReference>
<dbReference type="SUPFAM" id="SSF48179">
    <property type="entry name" value="6-phosphogluconate dehydrogenase C-terminal domain-like"/>
    <property type="match status" value="1"/>
</dbReference>
<dbReference type="NCBIfam" id="TIGR00112">
    <property type="entry name" value="proC"/>
    <property type="match status" value="1"/>
</dbReference>
<dbReference type="GO" id="GO:0005737">
    <property type="term" value="C:cytoplasm"/>
    <property type="evidence" value="ECO:0007669"/>
    <property type="project" value="UniProtKB-SubCell"/>
</dbReference>
<keyword evidence="4" id="KW-0641">Proline biosynthesis</keyword>
<dbReference type="AlphaFoldDB" id="A0A7C0U680"/>